<dbReference type="GO" id="GO:0043190">
    <property type="term" value="C:ATP-binding cassette (ABC) transporter complex"/>
    <property type="evidence" value="ECO:0007669"/>
    <property type="project" value="InterPro"/>
</dbReference>
<accession>A0A4R6GI08</accession>
<keyword evidence="3 6" id="KW-0812">Transmembrane</keyword>
<evidence type="ECO:0000313" key="8">
    <source>
        <dbReference type="Proteomes" id="UP000294737"/>
    </source>
</evidence>
<dbReference type="InterPro" id="IPR030923">
    <property type="entry name" value="LptG"/>
</dbReference>
<keyword evidence="2" id="KW-1003">Cell membrane</keyword>
<feature type="transmembrane region" description="Helical" evidence="6">
    <location>
        <begin position="358"/>
        <end position="379"/>
    </location>
</feature>
<dbReference type="NCBIfam" id="TIGR04408">
    <property type="entry name" value="LptG_lptG"/>
    <property type="match status" value="1"/>
</dbReference>
<feature type="transmembrane region" description="Helical" evidence="6">
    <location>
        <begin position="299"/>
        <end position="318"/>
    </location>
</feature>
<name>A0A4R6GI08_9BURK</name>
<dbReference type="PANTHER" id="PTHR33529:SF2">
    <property type="entry name" value="LIPOPOLYSACCHARIDE EXPORT SYSTEM PERMEASE PROTEIN LPTG"/>
    <property type="match status" value="1"/>
</dbReference>
<organism evidence="7 8">
    <name type="scientific">Herminiimonas fonticola</name>
    <dbReference type="NCBI Taxonomy" id="303380"/>
    <lineage>
        <taxon>Bacteria</taxon>
        <taxon>Pseudomonadati</taxon>
        <taxon>Pseudomonadota</taxon>
        <taxon>Betaproteobacteria</taxon>
        <taxon>Burkholderiales</taxon>
        <taxon>Oxalobacteraceae</taxon>
        <taxon>Herminiimonas</taxon>
    </lineage>
</organism>
<evidence type="ECO:0000256" key="4">
    <source>
        <dbReference type="ARBA" id="ARBA00022989"/>
    </source>
</evidence>
<dbReference type="Pfam" id="PF03739">
    <property type="entry name" value="LptF_LptG"/>
    <property type="match status" value="1"/>
</dbReference>
<dbReference type="AlphaFoldDB" id="A0A4R6GI08"/>
<evidence type="ECO:0000256" key="6">
    <source>
        <dbReference type="SAM" id="Phobius"/>
    </source>
</evidence>
<gene>
    <name evidence="7" type="ORF">EV677_1143</name>
</gene>
<evidence type="ECO:0000313" key="7">
    <source>
        <dbReference type="EMBL" id="TDN94592.1"/>
    </source>
</evidence>
<dbReference type="InterPro" id="IPR005495">
    <property type="entry name" value="LptG/LptF_permease"/>
</dbReference>
<keyword evidence="4 6" id="KW-1133">Transmembrane helix</keyword>
<evidence type="ECO:0000256" key="5">
    <source>
        <dbReference type="ARBA" id="ARBA00023136"/>
    </source>
</evidence>
<dbReference type="PANTHER" id="PTHR33529">
    <property type="entry name" value="SLR0882 PROTEIN-RELATED"/>
    <property type="match status" value="1"/>
</dbReference>
<keyword evidence="8" id="KW-1185">Reference proteome</keyword>
<keyword evidence="5 6" id="KW-0472">Membrane</keyword>
<dbReference type="OrthoDB" id="9776227at2"/>
<dbReference type="Proteomes" id="UP000294737">
    <property type="component" value="Unassembled WGS sequence"/>
</dbReference>
<protein>
    <submittedName>
        <fullName evidence="7">Lipopolysaccharide export system permease protein</fullName>
    </submittedName>
</protein>
<evidence type="ECO:0000256" key="1">
    <source>
        <dbReference type="ARBA" id="ARBA00004651"/>
    </source>
</evidence>
<evidence type="ECO:0000256" key="2">
    <source>
        <dbReference type="ARBA" id="ARBA00022475"/>
    </source>
</evidence>
<dbReference type="GO" id="GO:0055085">
    <property type="term" value="P:transmembrane transport"/>
    <property type="evidence" value="ECO:0007669"/>
    <property type="project" value="InterPro"/>
</dbReference>
<evidence type="ECO:0000256" key="3">
    <source>
        <dbReference type="ARBA" id="ARBA00022692"/>
    </source>
</evidence>
<feature type="transmembrane region" description="Helical" evidence="6">
    <location>
        <begin position="50"/>
        <end position="77"/>
    </location>
</feature>
<proteinExistence type="predicted"/>
<dbReference type="EMBL" id="SNWF01000004">
    <property type="protein sequence ID" value="TDN94592.1"/>
    <property type="molecule type" value="Genomic_DNA"/>
</dbReference>
<feature type="transmembrane region" description="Helical" evidence="6">
    <location>
        <begin position="325"/>
        <end position="346"/>
    </location>
</feature>
<dbReference type="RefSeq" id="WP_112991311.1">
    <property type="nucleotide sequence ID" value="NZ_PTLZ01000001.1"/>
</dbReference>
<comment type="subcellular location">
    <subcellularLocation>
        <location evidence="1">Cell membrane</location>
        <topology evidence="1">Multi-pass membrane protein</topology>
    </subcellularLocation>
</comment>
<feature type="transmembrane region" description="Helical" evidence="6">
    <location>
        <begin position="12"/>
        <end position="30"/>
    </location>
</feature>
<dbReference type="GO" id="GO:0015920">
    <property type="term" value="P:lipopolysaccharide transport"/>
    <property type="evidence" value="ECO:0007669"/>
    <property type="project" value="TreeGrafter"/>
</dbReference>
<feature type="transmembrane region" description="Helical" evidence="6">
    <location>
        <begin position="98"/>
        <end position="118"/>
    </location>
</feature>
<comment type="caution">
    <text evidence="7">The sequence shown here is derived from an EMBL/GenBank/DDBJ whole genome shotgun (WGS) entry which is preliminary data.</text>
</comment>
<sequence>MRILQKYFAAEIGRSVIFVLIAFLALFGFFDLIAELKSVGHGGYKIQHALLYVLLSMPGYLYELMPIAALIGTIWTLSQFAARSEFTIMRASSMSTSMAGLMLIKIGMIFAITTFVFGEFIVPISSSTAEKIRTLNQGGSLSQEFRSGLWTKDLIRANGADGEIVGSRFLNVRTVQPDGQLVDLKIYEFNRNFHLTALITAATATYTGANTWKLSDGSEANFGETQLMGATVATDITSAISTKKFASKPLISEVTPEILSVGFSDPAKMSAYDLVNYTRYLAENNRETVRYEIALWKKVVYPFAVFVMMALALPFAYLHFRSGGVSLKIFTGIMIGVSFQLINSLFSHLGLLNTWPPFATAILPSLLFLLAAIGALLWVERH</sequence>
<reference evidence="7 8" key="1">
    <citation type="submission" date="2019-03" db="EMBL/GenBank/DDBJ databases">
        <title>Genomic Encyclopedia of Type Strains, Phase IV (KMG-IV): sequencing the most valuable type-strain genomes for metagenomic binning, comparative biology and taxonomic classification.</title>
        <authorList>
            <person name="Goeker M."/>
        </authorList>
    </citation>
    <scope>NUCLEOTIDE SEQUENCE [LARGE SCALE GENOMIC DNA]</scope>
    <source>
        <strain evidence="7 8">DSM 18555</strain>
    </source>
</reference>